<dbReference type="EMBL" id="PDOE01000003">
    <property type="protein sequence ID" value="RKL67641.1"/>
    <property type="molecule type" value="Genomic_DNA"/>
</dbReference>
<name>A0A3A9KB00_9BACI</name>
<dbReference type="InterPro" id="IPR010894">
    <property type="entry name" value="SpoVAD"/>
</dbReference>
<sequence length="338" mass="35940">MLEGKRTWTFESNPVIIGTGVIGGPFEKKGELVNHFDAFYDDLMCGENSFEQAQKVLLEDACKEAIKKANVTKEDIQFMFAGDLLNQITSTSFASRSLAIPFFGLFGACATSMEALALSAFIINAKGADYILAASSSHNAAVEKTFRYPTEYGAQKPPTSQWTATAAGAGVVCSSGVGPIITSATIGHVVDEGLKDPFNMGGAMAPAAVDTIKAHLEDLKLEPDYYDLILTGDLGKIGRAISLELFENENIAIKEELFQDAGLMLYKKEQPVQSGASGAGCSAAVTFGNIVNRINSGELNRVLVVATGALLSPITYQQHESIPCIAHAVSLEKQKGGN</sequence>
<protein>
    <submittedName>
        <fullName evidence="1">Stage V sporulation protein AD</fullName>
    </submittedName>
</protein>
<proteinExistence type="predicted"/>
<dbReference type="NCBIfam" id="NF009069">
    <property type="entry name" value="PRK12404.1"/>
    <property type="match status" value="1"/>
</dbReference>
<dbReference type="PIRSF" id="PIRSF011570">
    <property type="entry name" value="SpoVAD"/>
    <property type="match status" value="1"/>
</dbReference>
<dbReference type="Proteomes" id="UP000281498">
    <property type="component" value="Unassembled WGS sequence"/>
</dbReference>
<dbReference type="NCBIfam" id="NF006160">
    <property type="entry name" value="PRK08304.1"/>
    <property type="match status" value="1"/>
</dbReference>
<reference evidence="1 2" key="1">
    <citation type="submission" date="2017-10" db="EMBL/GenBank/DDBJ databases">
        <title>Bacillus sp. nov., a halophilic bacterium isolated from a Keqin Lake.</title>
        <authorList>
            <person name="Wang H."/>
        </authorList>
    </citation>
    <scope>NUCLEOTIDE SEQUENCE [LARGE SCALE GENOMIC DNA]</scope>
    <source>
        <strain evidence="1 2">KCTC 13187</strain>
    </source>
</reference>
<dbReference type="Pfam" id="PF07451">
    <property type="entry name" value="SpoVAD"/>
    <property type="match status" value="1"/>
</dbReference>
<accession>A0A3A9KB00</accession>
<evidence type="ECO:0000313" key="1">
    <source>
        <dbReference type="EMBL" id="RKL67641.1"/>
    </source>
</evidence>
<dbReference type="AlphaFoldDB" id="A0A3A9KB00"/>
<evidence type="ECO:0000313" key="2">
    <source>
        <dbReference type="Proteomes" id="UP000281498"/>
    </source>
</evidence>
<keyword evidence="2" id="KW-1185">Reference proteome</keyword>
<dbReference type="RefSeq" id="WP_110935196.1">
    <property type="nucleotide sequence ID" value="NZ_KZ614146.1"/>
</dbReference>
<dbReference type="InterPro" id="IPR016039">
    <property type="entry name" value="Thiolase-like"/>
</dbReference>
<gene>
    <name evidence="1" type="primary">spoVAD</name>
    <name evidence="1" type="ORF">CR203_09830</name>
</gene>
<dbReference type="NCBIfam" id="TIGR02845">
    <property type="entry name" value="spore_V_AD"/>
    <property type="match status" value="1"/>
</dbReference>
<organism evidence="1 2">
    <name type="scientific">Salipaludibacillus neizhouensis</name>
    <dbReference type="NCBI Taxonomy" id="885475"/>
    <lineage>
        <taxon>Bacteria</taxon>
        <taxon>Bacillati</taxon>
        <taxon>Bacillota</taxon>
        <taxon>Bacilli</taxon>
        <taxon>Bacillales</taxon>
        <taxon>Bacillaceae</taxon>
    </lineage>
</organism>
<dbReference type="OrthoDB" id="9770068at2"/>
<dbReference type="Gene3D" id="3.40.47.40">
    <property type="entry name" value="Stage V sporulation protein AD"/>
    <property type="match status" value="1"/>
</dbReference>
<dbReference type="InterPro" id="IPR038369">
    <property type="entry name" value="SpoVAD_sf"/>
</dbReference>
<dbReference type="SUPFAM" id="SSF53901">
    <property type="entry name" value="Thiolase-like"/>
    <property type="match status" value="1"/>
</dbReference>
<dbReference type="GO" id="GO:0016746">
    <property type="term" value="F:acyltransferase activity"/>
    <property type="evidence" value="ECO:0007669"/>
    <property type="project" value="InterPro"/>
</dbReference>
<comment type="caution">
    <text evidence="1">The sequence shown here is derived from an EMBL/GenBank/DDBJ whole genome shotgun (WGS) entry which is preliminary data.</text>
</comment>